<evidence type="ECO:0000313" key="2">
    <source>
        <dbReference type="Proteomes" id="UP001283361"/>
    </source>
</evidence>
<keyword evidence="2" id="KW-1185">Reference proteome</keyword>
<comment type="caution">
    <text evidence="1">The sequence shown here is derived from an EMBL/GenBank/DDBJ whole genome shotgun (WGS) entry which is preliminary data.</text>
</comment>
<dbReference type="AlphaFoldDB" id="A0AAE0YYA7"/>
<name>A0AAE0YYA7_9GAST</name>
<dbReference type="Proteomes" id="UP001283361">
    <property type="component" value="Unassembled WGS sequence"/>
</dbReference>
<protein>
    <submittedName>
        <fullName evidence="1">Uncharacterized protein</fullName>
    </submittedName>
</protein>
<accession>A0AAE0YYA7</accession>
<organism evidence="1 2">
    <name type="scientific">Elysia crispata</name>
    <name type="common">lettuce slug</name>
    <dbReference type="NCBI Taxonomy" id="231223"/>
    <lineage>
        <taxon>Eukaryota</taxon>
        <taxon>Metazoa</taxon>
        <taxon>Spiralia</taxon>
        <taxon>Lophotrochozoa</taxon>
        <taxon>Mollusca</taxon>
        <taxon>Gastropoda</taxon>
        <taxon>Heterobranchia</taxon>
        <taxon>Euthyneura</taxon>
        <taxon>Panpulmonata</taxon>
        <taxon>Sacoglossa</taxon>
        <taxon>Placobranchoidea</taxon>
        <taxon>Plakobranchidae</taxon>
        <taxon>Elysia</taxon>
    </lineage>
</organism>
<sequence>HHNQCTVLQEGAARQTPDLPFERNDPGCWSLGILFHQQTMRLSIRPGQTARFGWLQVGNWLEHPRYSPDLAPPVISPIP</sequence>
<dbReference type="EMBL" id="JAWDGP010005222">
    <property type="protein sequence ID" value="KAK3758741.1"/>
    <property type="molecule type" value="Genomic_DNA"/>
</dbReference>
<reference evidence="1" key="1">
    <citation type="journal article" date="2023" name="G3 (Bethesda)">
        <title>A reference genome for the long-term kleptoplast-retaining sea slug Elysia crispata morphotype clarki.</title>
        <authorList>
            <person name="Eastman K.E."/>
            <person name="Pendleton A.L."/>
            <person name="Shaikh M.A."/>
            <person name="Suttiyut T."/>
            <person name="Ogas R."/>
            <person name="Tomko P."/>
            <person name="Gavelis G."/>
            <person name="Widhalm J.R."/>
            <person name="Wisecaver J.H."/>
        </authorList>
    </citation>
    <scope>NUCLEOTIDE SEQUENCE</scope>
    <source>
        <strain evidence="1">ECLA1</strain>
    </source>
</reference>
<proteinExistence type="predicted"/>
<evidence type="ECO:0000313" key="1">
    <source>
        <dbReference type="EMBL" id="KAK3758741.1"/>
    </source>
</evidence>
<feature type="non-terminal residue" evidence="1">
    <location>
        <position position="1"/>
    </location>
</feature>
<gene>
    <name evidence="1" type="ORF">RRG08_006759</name>
</gene>